<accession>A0A7S7NSS6</accession>
<evidence type="ECO:0000313" key="2">
    <source>
        <dbReference type="EMBL" id="QOY89085.1"/>
    </source>
</evidence>
<keyword evidence="1" id="KW-0812">Transmembrane</keyword>
<dbReference type="EMBL" id="CP063849">
    <property type="protein sequence ID" value="QOY89085.1"/>
    <property type="molecule type" value="Genomic_DNA"/>
</dbReference>
<evidence type="ECO:0000313" key="3">
    <source>
        <dbReference type="Proteomes" id="UP000593892"/>
    </source>
</evidence>
<keyword evidence="1" id="KW-1133">Transmembrane helix</keyword>
<reference evidence="2 3" key="1">
    <citation type="submission" date="2020-10" db="EMBL/GenBank/DDBJ databases">
        <title>Complete genome sequence of Paludibaculum fermentans P105T, a facultatively anaerobic acidobacterium capable of dissimilatory Fe(III) reduction.</title>
        <authorList>
            <person name="Dedysh S.N."/>
            <person name="Beletsky A.V."/>
            <person name="Kulichevskaya I.S."/>
            <person name="Mardanov A.V."/>
            <person name="Ravin N.V."/>
        </authorList>
    </citation>
    <scope>NUCLEOTIDE SEQUENCE [LARGE SCALE GENOMIC DNA]</scope>
    <source>
        <strain evidence="2 3">P105</strain>
    </source>
</reference>
<name>A0A7S7NSS6_PALFE</name>
<feature type="transmembrane region" description="Helical" evidence="1">
    <location>
        <begin position="83"/>
        <end position="101"/>
    </location>
</feature>
<dbReference type="AlphaFoldDB" id="A0A7S7NSS6"/>
<dbReference type="KEGG" id="pfer:IRI77_03755"/>
<evidence type="ECO:0000256" key="1">
    <source>
        <dbReference type="SAM" id="Phobius"/>
    </source>
</evidence>
<gene>
    <name evidence="2" type="ORF">IRI77_03755</name>
</gene>
<dbReference type="Proteomes" id="UP000593892">
    <property type="component" value="Chromosome"/>
</dbReference>
<protein>
    <submittedName>
        <fullName evidence="2">Uncharacterized protein</fullName>
    </submittedName>
</protein>
<sequence>MRFGSNPNPFSHMFNASFGPLPWRWQSKAWKAEQQAAWRAECAQMKAAWRAERAQLKHAWRAENARMRTQWATECRRNPVAPFWSLIWTLFWICFAVWMFTGGSEARHILTDLILSLGTTLRDFLVSLFGLMQ</sequence>
<organism evidence="2 3">
    <name type="scientific">Paludibaculum fermentans</name>
    <dbReference type="NCBI Taxonomy" id="1473598"/>
    <lineage>
        <taxon>Bacteria</taxon>
        <taxon>Pseudomonadati</taxon>
        <taxon>Acidobacteriota</taxon>
        <taxon>Terriglobia</taxon>
        <taxon>Bryobacterales</taxon>
        <taxon>Bryobacteraceae</taxon>
        <taxon>Paludibaculum</taxon>
    </lineage>
</organism>
<keyword evidence="1" id="KW-0472">Membrane</keyword>
<proteinExistence type="predicted"/>
<keyword evidence="3" id="KW-1185">Reference proteome</keyword>
<dbReference type="RefSeq" id="WP_194450747.1">
    <property type="nucleotide sequence ID" value="NZ_CP063849.1"/>
</dbReference>